<comment type="caution">
    <text evidence="6">The sequence shown here is derived from an EMBL/GenBank/DDBJ whole genome shotgun (WGS) entry which is preliminary data.</text>
</comment>
<dbReference type="Proteomes" id="UP000265520">
    <property type="component" value="Unassembled WGS sequence"/>
</dbReference>
<accession>A0A392M8J7</accession>
<protein>
    <submittedName>
        <fullName evidence="6">Uncharacterized protein</fullName>
    </submittedName>
</protein>
<dbReference type="GO" id="GO:0003677">
    <property type="term" value="F:DNA binding"/>
    <property type="evidence" value="ECO:0007669"/>
    <property type="project" value="UniProtKB-KW"/>
</dbReference>
<dbReference type="SUPFAM" id="SSF101936">
    <property type="entry name" value="DNA-binding pseudobarrel domain"/>
    <property type="match status" value="2"/>
</dbReference>
<keyword evidence="4" id="KW-0804">Transcription</keyword>
<keyword evidence="3" id="KW-0238">DNA-binding</keyword>
<keyword evidence="5" id="KW-0539">Nucleus</keyword>
<comment type="subcellular location">
    <subcellularLocation>
        <location evidence="1">Nucleus</location>
    </subcellularLocation>
</comment>
<evidence type="ECO:0000313" key="7">
    <source>
        <dbReference type="Proteomes" id="UP000265520"/>
    </source>
</evidence>
<keyword evidence="7" id="KW-1185">Reference proteome</keyword>
<proteinExistence type="predicted"/>
<organism evidence="6 7">
    <name type="scientific">Trifolium medium</name>
    <dbReference type="NCBI Taxonomy" id="97028"/>
    <lineage>
        <taxon>Eukaryota</taxon>
        <taxon>Viridiplantae</taxon>
        <taxon>Streptophyta</taxon>
        <taxon>Embryophyta</taxon>
        <taxon>Tracheophyta</taxon>
        <taxon>Spermatophyta</taxon>
        <taxon>Magnoliopsida</taxon>
        <taxon>eudicotyledons</taxon>
        <taxon>Gunneridae</taxon>
        <taxon>Pentapetalae</taxon>
        <taxon>rosids</taxon>
        <taxon>fabids</taxon>
        <taxon>Fabales</taxon>
        <taxon>Fabaceae</taxon>
        <taxon>Papilionoideae</taxon>
        <taxon>50 kb inversion clade</taxon>
        <taxon>NPAAA clade</taxon>
        <taxon>Hologalegina</taxon>
        <taxon>IRL clade</taxon>
        <taxon>Trifolieae</taxon>
        <taxon>Trifolium</taxon>
    </lineage>
</organism>
<name>A0A392M8J7_9FABA</name>
<evidence type="ECO:0000256" key="4">
    <source>
        <dbReference type="ARBA" id="ARBA00023163"/>
    </source>
</evidence>
<gene>
    <name evidence="6" type="ORF">A2U01_0004255</name>
</gene>
<evidence type="ECO:0000256" key="5">
    <source>
        <dbReference type="ARBA" id="ARBA00023242"/>
    </source>
</evidence>
<evidence type="ECO:0000256" key="3">
    <source>
        <dbReference type="ARBA" id="ARBA00023125"/>
    </source>
</evidence>
<reference evidence="6 7" key="1">
    <citation type="journal article" date="2018" name="Front. Plant Sci.">
        <title>Red Clover (Trifolium pratense) and Zigzag Clover (T. medium) - A Picture of Genomic Similarities and Differences.</title>
        <authorList>
            <person name="Dluhosova J."/>
            <person name="Istvanek J."/>
            <person name="Nedelnik J."/>
            <person name="Repkova J."/>
        </authorList>
    </citation>
    <scope>NUCLEOTIDE SEQUENCE [LARGE SCALE GENOMIC DNA]</scope>
    <source>
        <strain evidence="7">cv. 10/8</strain>
        <tissue evidence="6">Leaf</tissue>
    </source>
</reference>
<dbReference type="AlphaFoldDB" id="A0A392M8J7"/>
<dbReference type="GO" id="GO:0005634">
    <property type="term" value="C:nucleus"/>
    <property type="evidence" value="ECO:0007669"/>
    <property type="project" value="UniProtKB-SubCell"/>
</dbReference>
<dbReference type="InterPro" id="IPR015300">
    <property type="entry name" value="DNA-bd_pseudobarrel_sf"/>
</dbReference>
<evidence type="ECO:0000256" key="1">
    <source>
        <dbReference type="ARBA" id="ARBA00004123"/>
    </source>
</evidence>
<dbReference type="Gene3D" id="2.40.330.10">
    <property type="entry name" value="DNA-binding pseudobarrel domain"/>
    <property type="match status" value="2"/>
</dbReference>
<evidence type="ECO:0000313" key="6">
    <source>
        <dbReference type="EMBL" id="MCH83435.1"/>
    </source>
</evidence>
<sequence>MCILSIDPSVQDFSLMTRTTYVEFNPSKSRAKLPDLFSRDYGQFLRGYVILQDPKNNQIQVSIEKNKDEIYFTRGWSRLRHFYGLIYGGWVTILYNSPVTIHIEVRSLTGHQVAYPHSDPPRRLMLIDQIGEDASNGLVPHFVAPTSFYHVLEKTLNTSDLESGVLKLFWSGFCENALPHKDTGITLMDWMGFTWKCHLQLQDNSCILYGEWKAMCEARNLTEGSVVKFGVTKPSNNILVHVKVSHFLGVRTTLVAPKTAGGYKAFYQVDHYYML</sequence>
<dbReference type="EMBL" id="LXQA010005188">
    <property type="protein sequence ID" value="MCH83435.1"/>
    <property type="molecule type" value="Genomic_DNA"/>
</dbReference>
<evidence type="ECO:0000256" key="2">
    <source>
        <dbReference type="ARBA" id="ARBA00023015"/>
    </source>
</evidence>
<keyword evidence="2" id="KW-0805">Transcription regulation</keyword>